<dbReference type="RefSeq" id="XP_040760759.1">
    <property type="nucleotide sequence ID" value="XM_040909649.1"/>
</dbReference>
<reference evidence="2 3" key="1">
    <citation type="journal article" date="2016" name="Mol. Biol. Evol.">
        <title>Comparative Genomics of Early-Diverging Mushroom-Forming Fungi Provides Insights into the Origins of Lignocellulose Decay Capabilities.</title>
        <authorList>
            <person name="Nagy L.G."/>
            <person name="Riley R."/>
            <person name="Tritt A."/>
            <person name="Adam C."/>
            <person name="Daum C."/>
            <person name="Floudas D."/>
            <person name="Sun H."/>
            <person name="Yadav J.S."/>
            <person name="Pangilinan J."/>
            <person name="Larsson K.H."/>
            <person name="Matsuura K."/>
            <person name="Barry K."/>
            <person name="Labutti K."/>
            <person name="Kuo R."/>
            <person name="Ohm R.A."/>
            <person name="Bhattacharya S.S."/>
            <person name="Shirouzu T."/>
            <person name="Yoshinaga Y."/>
            <person name="Martin F.M."/>
            <person name="Grigoriev I.V."/>
            <person name="Hibbett D.S."/>
        </authorList>
    </citation>
    <scope>NUCLEOTIDE SEQUENCE [LARGE SCALE GENOMIC DNA]</scope>
    <source>
        <strain evidence="2 3">93-53</strain>
    </source>
</reference>
<accession>A0A165CLE3</accession>
<feature type="transmembrane region" description="Helical" evidence="1">
    <location>
        <begin position="74"/>
        <end position="93"/>
    </location>
</feature>
<evidence type="ECO:0000313" key="3">
    <source>
        <dbReference type="Proteomes" id="UP000076871"/>
    </source>
</evidence>
<feature type="non-terminal residue" evidence="2">
    <location>
        <position position="103"/>
    </location>
</feature>
<proteinExistence type="predicted"/>
<evidence type="ECO:0000313" key="2">
    <source>
        <dbReference type="EMBL" id="KZT03019.1"/>
    </source>
</evidence>
<protein>
    <submittedName>
        <fullName evidence="2">Uncharacterized protein</fullName>
    </submittedName>
</protein>
<keyword evidence="1" id="KW-0812">Transmembrane</keyword>
<dbReference type="InParanoid" id="A0A165CLE3"/>
<dbReference type="Proteomes" id="UP000076871">
    <property type="component" value="Unassembled WGS sequence"/>
</dbReference>
<dbReference type="EMBL" id="KV427647">
    <property type="protein sequence ID" value="KZT03019.1"/>
    <property type="molecule type" value="Genomic_DNA"/>
</dbReference>
<organism evidence="2 3">
    <name type="scientific">Laetiporus sulphureus 93-53</name>
    <dbReference type="NCBI Taxonomy" id="1314785"/>
    <lineage>
        <taxon>Eukaryota</taxon>
        <taxon>Fungi</taxon>
        <taxon>Dikarya</taxon>
        <taxon>Basidiomycota</taxon>
        <taxon>Agaricomycotina</taxon>
        <taxon>Agaricomycetes</taxon>
        <taxon>Polyporales</taxon>
        <taxon>Laetiporus</taxon>
    </lineage>
</organism>
<dbReference type="AlphaFoldDB" id="A0A165CLE3"/>
<keyword evidence="1" id="KW-1133">Transmembrane helix</keyword>
<gene>
    <name evidence="2" type="ORF">LAESUDRAFT_729526</name>
</gene>
<evidence type="ECO:0000256" key="1">
    <source>
        <dbReference type="SAM" id="Phobius"/>
    </source>
</evidence>
<keyword evidence="3" id="KW-1185">Reference proteome</keyword>
<dbReference type="GeneID" id="63826678"/>
<name>A0A165CLE3_9APHY</name>
<keyword evidence="1" id="KW-0472">Membrane</keyword>
<sequence>MCQRPAVVTPDAGDPGGAGIIPALATPRRVVQGGFSGVPRTDGGSGGEGCGVWMWRVTSRGCRGNWRNQGFRGIGFFFSVSFSLLGDLAYCLPPQFLKLQVQR</sequence>